<protein>
    <recommendedName>
        <fullName evidence="10">Dynein axonemal assembly factor 11-like CS domain-containing protein</fullName>
    </recommendedName>
</protein>
<gene>
    <name evidence="11" type="ORF">BN9_086300</name>
</gene>
<evidence type="ECO:0000313" key="12">
    <source>
        <dbReference type="Proteomes" id="UP000053237"/>
    </source>
</evidence>
<dbReference type="PANTHER" id="PTHR18849:SF0">
    <property type="entry name" value="CILIA- AND FLAGELLA-ASSOCIATED PROTEIN 410-RELATED"/>
    <property type="match status" value="1"/>
</dbReference>
<evidence type="ECO:0000256" key="9">
    <source>
        <dbReference type="SAM" id="MobiDB-lite"/>
    </source>
</evidence>
<dbReference type="Pfam" id="PF14580">
    <property type="entry name" value="LRR_9"/>
    <property type="match status" value="1"/>
</dbReference>
<evidence type="ECO:0000256" key="7">
    <source>
        <dbReference type="ARBA" id="ARBA00023273"/>
    </source>
</evidence>
<evidence type="ECO:0000256" key="1">
    <source>
        <dbReference type="ARBA" id="ARBA00004138"/>
    </source>
</evidence>
<dbReference type="Proteomes" id="UP000053237">
    <property type="component" value="Unassembled WGS sequence"/>
</dbReference>
<dbReference type="EMBL" id="CAIX01000178">
    <property type="protein sequence ID" value="CCI47623.1"/>
    <property type="molecule type" value="Genomic_DNA"/>
</dbReference>
<dbReference type="PROSITE" id="PS51450">
    <property type="entry name" value="LRR"/>
    <property type="match status" value="2"/>
</dbReference>
<dbReference type="PANTHER" id="PTHR18849">
    <property type="entry name" value="LEUCINE RICH REPEAT PROTEIN"/>
    <property type="match status" value="1"/>
</dbReference>
<keyword evidence="7" id="KW-0966">Cell projection</keyword>
<dbReference type="OrthoDB" id="10250990at2759"/>
<dbReference type="Pfam" id="PF23602">
    <property type="entry name" value="CS_DNAAF11_C"/>
    <property type="match status" value="1"/>
</dbReference>
<dbReference type="GO" id="GO:0005737">
    <property type="term" value="C:cytoplasm"/>
    <property type="evidence" value="ECO:0007669"/>
    <property type="project" value="UniProtKB-SubCell"/>
</dbReference>
<feature type="region of interest" description="Disordered" evidence="9">
    <location>
        <begin position="219"/>
        <end position="265"/>
    </location>
</feature>
<reference evidence="11 12" key="1">
    <citation type="submission" date="2012-05" db="EMBL/GenBank/DDBJ databases">
        <title>Recombination and specialization in a pathogen metapopulation.</title>
        <authorList>
            <person name="Gardiner A."/>
            <person name="Kemen E."/>
            <person name="Schultz-Larsen T."/>
            <person name="MacLean D."/>
            <person name="Van Oosterhout C."/>
            <person name="Jones J.D.G."/>
        </authorList>
    </citation>
    <scope>NUCLEOTIDE SEQUENCE [LARGE SCALE GENOMIC DNA]</scope>
    <source>
        <strain evidence="11 12">Ac Nc2</strain>
    </source>
</reference>
<sequence length="434" mass="50641">MPPITPELLRKRAEHNEGMLSTLEEISLHQEEIEKIDLIGTLCRKLRIVYLQNNIISEMENLIHLKDLRYLNLALNNIKQIKGLHSCEFLEKLDLTVNFIDFDSLQQSVEHLKPLGHLKELYMLGNPCQSNWPDGFREYVIASLPQLCFLDGKEIERSDRIIANQNWRQRDKELKSHLGALRDANNLLEDPVSDVIGNDEAVPYTPESRRQMYLEMAEQKEEDRIRKSGNAPRRRDIQQEHTDTLDRTRKDEREALQRKKSDANEEIRQCNEGKWEFHLTDNAGQFIFELELPKFLDTSLIDIDVHPTFVSIIVKNKKFRLRFPEAVHSDGGKAERSKVTGTLRLTLPKTNANSNKSVYYKDNERKPPHARTQEDTHRIRRFNSSKCIGDEMIDTARKLDCDESLRRNGMRALTTIRTFKDVDTEDEDVPPLIY</sequence>
<keyword evidence="3" id="KW-0963">Cytoplasm</keyword>
<evidence type="ECO:0000256" key="2">
    <source>
        <dbReference type="ARBA" id="ARBA00004496"/>
    </source>
</evidence>
<keyword evidence="4" id="KW-0433">Leucine-rich repeat</keyword>
<dbReference type="InterPro" id="IPR056496">
    <property type="entry name" value="CS_DNAAF11_C"/>
</dbReference>
<comment type="subcellular location">
    <subcellularLocation>
        <location evidence="1">Cell projection</location>
        <location evidence="1">Cilium</location>
    </subcellularLocation>
    <subcellularLocation>
        <location evidence="2">Cytoplasm</location>
    </subcellularLocation>
</comment>
<evidence type="ECO:0000256" key="5">
    <source>
        <dbReference type="ARBA" id="ARBA00022737"/>
    </source>
</evidence>
<keyword evidence="5" id="KW-0677">Repeat</keyword>
<name>A0A024GMQ1_9STRA</name>
<dbReference type="STRING" id="65357.A0A024GMQ1"/>
<proteinExistence type="inferred from homology"/>
<dbReference type="FunFam" id="3.80.10.10:FF:000052">
    <property type="entry name" value="Leucine rich repeat containing 6"/>
    <property type="match status" value="1"/>
</dbReference>
<keyword evidence="6" id="KW-0969">Cilium</keyword>
<dbReference type="InterPro" id="IPR032675">
    <property type="entry name" value="LRR_dom_sf"/>
</dbReference>
<evidence type="ECO:0000256" key="8">
    <source>
        <dbReference type="ARBA" id="ARBA00049982"/>
    </source>
</evidence>
<comment type="similarity">
    <text evidence="8">Belongs to the tilB family.</text>
</comment>
<comment type="caution">
    <text evidence="11">The sequence shown here is derived from an EMBL/GenBank/DDBJ whole genome shotgun (WGS) entry which is preliminary data.</text>
</comment>
<organism evidence="11 12">
    <name type="scientific">Albugo candida</name>
    <dbReference type="NCBI Taxonomy" id="65357"/>
    <lineage>
        <taxon>Eukaryota</taxon>
        <taxon>Sar</taxon>
        <taxon>Stramenopiles</taxon>
        <taxon>Oomycota</taxon>
        <taxon>Peronosporomycetes</taxon>
        <taxon>Albuginales</taxon>
        <taxon>Albuginaceae</taxon>
        <taxon>Albugo</taxon>
    </lineage>
</organism>
<feature type="compositionally biased region" description="Basic and acidic residues" evidence="9">
    <location>
        <begin position="233"/>
        <end position="265"/>
    </location>
</feature>
<accession>A0A024GMQ1</accession>
<dbReference type="InterPro" id="IPR001611">
    <property type="entry name" value="Leu-rich_rpt"/>
</dbReference>
<feature type="domain" description="Dynein axonemal assembly factor 11-like CS" evidence="10">
    <location>
        <begin position="235"/>
        <end position="349"/>
    </location>
</feature>
<dbReference type="InParanoid" id="A0A024GMQ1"/>
<evidence type="ECO:0000256" key="4">
    <source>
        <dbReference type="ARBA" id="ARBA00022614"/>
    </source>
</evidence>
<dbReference type="AlphaFoldDB" id="A0A024GMQ1"/>
<evidence type="ECO:0000259" key="10">
    <source>
        <dbReference type="Pfam" id="PF23602"/>
    </source>
</evidence>
<dbReference type="SUPFAM" id="SSF52058">
    <property type="entry name" value="L domain-like"/>
    <property type="match status" value="1"/>
</dbReference>
<keyword evidence="12" id="KW-1185">Reference proteome</keyword>
<dbReference type="GO" id="GO:0005929">
    <property type="term" value="C:cilium"/>
    <property type="evidence" value="ECO:0007669"/>
    <property type="project" value="UniProtKB-SubCell"/>
</dbReference>
<evidence type="ECO:0000313" key="11">
    <source>
        <dbReference type="EMBL" id="CCI47623.1"/>
    </source>
</evidence>
<evidence type="ECO:0000256" key="6">
    <source>
        <dbReference type="ARBA" id="ARBA00023069"/>
    </source>
</evidence>
<dbReference type="Gene3D" id="3.80.10.10">
    <property type="entry name" value="Ribonuclease Inhibitor"/>
    <property type="match status" value="1"/>
</dbReference>
<evidence type="ECO:0000256" key="3">
    <source>
        <dbReference type="ARBA" id="ARBA00022490"/>
    </source>
</evidence>